<reference evidence="1" key="1">
    <citation type="journal article" date="2022" name="Int. J. Syst. Evol. Microbiol.">
        <title>A novel species of lactic acid bacteria, Ligilactobacillus pabuli sp. nov., isolated from alfalfa silage.</title>
        <authorList>
            <person name="Tohno M."/>
            <person name="Tanizawa Y."/>
            <person name="Sawada H."/>
            <person name="Sakamoto M."/>
            <person name="Ohkuma M."/>
            <person name="Kobayashi H."/>
        </authorList>
    </citation>
    <scope>NUCLEOTIDE SEQUENCE</scope>
    <source>
        <strain evidence="1">AF129</strain>
    </source>
</reference>
<comment type="caution">
    <text evidence="1">The sequence shown here is derived from an EMBL/GenBank/DDBJ whole genome shotgun (WGS) entry which is preliminary data.</text>
</comment>
<protein>
    <submittedName>
        <fullName evidence="1">Uncharacterized protein</fullName>
    </submittedName>
</protein>
<evidence type="ECO:0000313" key="2">
    <source>
        <dbReference type="Proteomes" id="UP001055149"/>
    </source>
</evidence>
<sequence length="59" mass="6991">MTDESKWLIEQCDGLIQDSAKYEDRAFFQQLKAAVMEQDRRLEQTEGELDGRVWNPGKW</sequence>
<evidence type="ECO:0000313" key="1">
    <source>
        <dbReference type="EMBL" id="GKS80834.1"/>
    </source>
</evidence>
<name>A0ABQ5JI63_9LACO</name>
<dbReference type="EMBL" id="BQXH01000003">
    <property type="protein sequence ID" value="GKS80834.1"/>
    <property type="molecule type" value="Genomic_DNA"/>
</dbReference>
<proteinExistence type="predicted"/>
<dbReference type="RefSeq" id="WP_244054608.1">
    <property type="nucleotide sequence ID" value="NZ_BQXH01000003.1"/>
</dbReference>
<organism evidence="1 2">
    <name type="scientific">Ligilactobacillus pabuli</name>
    <dbReference type="NCBI Taxonomy" id="2886039"/>
    <lineage>
        <taxon>Bacteria</taxon>
        <taxon>Bacillati</taxon>
        <taxon>Bacillota</taxon>
        <taxon>Bacilli</taxon>
        <taxon>Lactobacillales</taxon>
        <taxon>Lactobacillaceae</taxon>
        <taxon>Ligilactobacillus</taxon>
    </lineage>
</organism>
<accession>A0ABQ5JI63</accession>
<keyword evidence="2" id="KW-1185">Reference proteome</keyword>
<dbReference type="Proteomes" id="UP001055149">
    <property type="component" value="Unassembled WGS sequence"/>
</dbReference>
<gene>
    <name evidence="1" type="ORF">LPAF129_05190</name>
</gene>